<keyword evidence="1" id="KW-1133">Transmembrane helix</keyword>
<keyword evidence="1" id="KW-0472">Membrane</keyword>
<feature type="transmembrane region" description="Helical" evidence="1">
    <location>
        <begin position="38"/>
        <end position="60"/>
    </location>
</feature>
<accession>A0A2Z2HU27</accession>
<dbReference type="EMBL" id="CP019893">
    <property type="protein sequence ID" value="ARS90720.1"/>
    <property type="molecule type" value="Genomic_DNA"/>
</dbReference>
<evidence type="ECO:0000256" key="1">
    <source>
        <dbReference type="SAM" id="Phobius"/>
    </source>
</evidence>
<dbReference type="Proteomes" id="UP000250088">
    <property type="component" value="Chromosome"/>
</dbReference>
<keyword evidence="3" id="KW-1185">Reference proteome</keyword>
<evidence type="ECO:0000313" key="3">
    <source>
        <dbReference type="Proteomes" id="UP000250088"/>
    </source>
</evidence>
<keyword evidence="1" id="KW-0812">Transmembrane</keyword>
<name>A0A2Z2HU27_9EURY</name>
<dbReference type="RefSeq" id="WP_086889090.1">
    <property type="nucleotide sequence ID" value="NZ_CP019893.1"/>
</dbReference>
<dbReference type="GeneID" id="32895195"/>
<reference evidence="3" key="1">
    <citation type="submission" date="2017-02" db="EMBL/GenBank/DDBJ databases">
        <title>Natronthermophilus aegyptiacus gen. nov.,sp. nov., an aerobic, extremely halophilic alkalithermophilic archaeon isolated from the athalassohaline Wadi An Natrun, Egypt.</title>
        <authorList>
            <person name="Zhao B."/>
        </authorList>
    </citation>
    <scope>NUCLEOTIDE SEQUENCE [LARGE SCALE GENOMIC DNA]</scope>
    <source>
        <strain evidence="3">JW/NM-HA 15</strain>
    </source>
</reference>
<dbReference type="AlphaFoldDB" id="A0A2Z2HU27"/>
<evidence type="ECO:0000313" key="2">
    <source>
        <dbReference type="EMBL" id="ARS90720.1"/>
    </source>
</evidence>
<organism evidence="2 3">
    <name type="scientific">Natrarchaeobaculum aegyptiacum</name>
    <dbReference type="NCBI Taxonomy" id="745377"/>
    <lineage>
        <taxon>Archaea</taxon>
        <taxon>Methanobacteriati</taxon>
        <taxon>Methanobacteriota</taxon>
        <taxon>Stenosarchaea group</taxon>
        <taxon>Halobacteria</taxon>
        <taxon>Halobacteriales</taxon>
        <taxon>Natrialbaceae</taxon>
        <taxon>Natrarchaeobaculum</taxon>
    </lineage>
</organism>
<sequence>MDDESVSRGSLLGLAGLASLCCVGPGAAALTGSAAAGGLLLGLSQALVIGLTLLTVGLVVRWRLGCSQCSS</sequence>
<proteinExistence type="predicted"/>
<gene>
    <name evidence="2" type="ORF">B1756_13925</name>
</gene>
<dbReference type="KEGG" id="naj:B1756_13925"/>
<protein>
    <submittedName>
        <fullName evidence="2">Uncharacterized protein</fullName>
    </submittedName>
</protein>